<name>A0ABW3L1Q9_9BACI</name>
<dbReference type="RefSeq" id="WP_386057129.1">
    <property type="nucleotide sequence ID" value="NZ_JBHTKL010000001.1"/>
</dbReference>
<dbReference type="InterPro" id="IPR005500">
    <property type="entry name" value="DUF309"/>
</dbReference>
<dbReference type="SUPFAM" id="SSF140663">
    <property type="entry name" value="TTHA0068-like"/>
    <property type="match status" value="1"/>
</dbReference>
<dbReference type="Pfam" id="PF03745">
    <property type="entry name" value="DUF309"/>
    <property type="match status" value="1"/>
</dbReference>
<comment type="caution">
    <text evidence="1">The sequence shown here is derived from an EMBL/GenBank/DDBJ whole genome shotgun (WGS) entry which is preliminary data.</text>
</comment>
<sequence length="173" mass="20893">MYPTLYIEYLAHFHCTKDFFECHEVLEEHWKEVEPKRRDSVWVALIQLAVSLYHHRRGNHAGAQRLLEKSYDKVKLRENELKSLGLDPVQLQRLMEELKEHYASNLPFQHVELPVDDPELVELYKAKCQAWHDEGILENDHHFLVHKHRLRDRSDVMDERQIQLDKRRNNQKP</sequence>
<dbReference type="Gene3D" id="1.10.3450.10">
    <property type="entry name" value="TTHA0068-like"/>
    <property type="match status" value="1"/>
</dbReference>
<evidence type="ECO:0000313" key="2">
    <source>
        <dbReference type="Proteomes" id="UP001596990"/>
    </source>
</evidence>
<gene>
    <name evidence="1" type="ORF">ACFQ2J_04965</name>
</gene>
<protein>
    <submittedName>
        <fullName evidence="1">DUF309 domain-containing protein</fullName>
    </submittedName>
</protein>
<dbReference type="InterPro" id="IPR023203">
    <property type="entry name" value="TTHA0068_sf"/>
</dbReference>
<dbReference type="PANTHER" id="PTHR34796:SF1">
    <property type="entry name" value="EXPRESSED PROTEIN"/>
    <property type="match status" value="1"/>
</dbReference>
<reference evidence="2" key="1">
    <citation type="journal article" date="2019" name="Int. J. Syst. Evol. Microbiol.">
        <title>The Global Catalogue of Microorganisms (GCM) 10K type strain sequencing project: providing services to taxonomists for standard genome sequencing and annotation.</title>
        <authorList>
            <consortium name="The Broad Institute Genomics Platform"/>
            <consortium name="The Broad Institute Genome Sequencing Center for Infectious Disease"/>
            <person name="Wu L."/>
            <person name="Ma J."/>
        </authorList>
    </citation>
    <scope>NUCLEOTIDE SEQUENCE [LARGE SCALE GENOMIC DNA]</scope>
    <source>
        <strain evidence="2">CCUG 56607</strain>
    </source>
</reference>
<proteinExistence type="predicted"/>
<evidence type="ECO:0000313" key="1">
    <source>
        <dbReference type="EMBL" id="MFD1018548.1"/>
    </source>
</evidence>
<dbReference type="PANTHER" id="PTHR34796">
    <property type="entry name" value="EXPRESSED PROTEIN"/>
    <property type="match status" value="1"/>
</dbReference>
<dbReference type="EMBL" id="JBHTKL010000001">
    <property type="protein sequence ID" value="MFD1018548.1"/>
    <property type="molecule type" value="Genomic_DNA"/>
</dbReference>
<accession>A0ABW3L1Q9</accession>
<keyword evidence="2" id="KW-1185">Reference proteome</keyword>
<dbReference type="Proteomes" id="UP001596990">
    <property type="component" value="Unassembled WGS sequence"/>
</dbReference>
<organism evidence="1 2">
    <name type="scientific">Thalassobacillus hwangdonensis</name>
    <dbReference type="NCBI Taxonomy" id="546108"/>
    <lineage>
        <taxon>Bacteria</taxon>
        <taxon>Bacillati</taxon>
        <taxon>Bacillota</taxon>
        <taxon>Bacilli</taxon>
        <taxon>Bacillales</taxon>
        <taxon>Bacillaceae</taxon>
        <taxon>Thalassobacillus</taxon>
    </lineage>
</organism>